<sequence length="101" mass="11239">MCARLLQNTVESKKFATPRDPTGALPDPGTRYDPKTQGLCPRPPQNEVESKKFATPRDPIATLHDPTLTLPDPTLTLLGPRSWFRTTPKLRVVSQALPEYS</sequence>
<gene>
    <name evidence="1" type="ORF">QAD02_015690</name>
</gene>
<organism evidence="1 2">
    <name type="scientific">Eretmocerus hayati</name>
    <dbReference type="NCBI Taxonomy" id="131215"/>
    <lineage>
        <taxon>Eukaryota</taxon>
        <taxon>Metazoa</taxon>
        <taxon>Ecdysozoa</taxon>
        <taxon>Arthropoda</taxon>
        <taxon>Hexapoda</taxon>
        <taxon>Insecta</taxon>
        <taxon>Pterygota</taxon>
        <taxon>Neoptera</taxon>
        <taxon>Endopterygota</taxon>
        <taxon>Hymenoptera</taxon>
        <taxon>Apocrita</taxon>
        <taxon>Proctotrupomorpha</taxon>
        <taxon>Chalcidoidea</taxon>
        <taxon>Aphelinidae</taxon>
        <taxon>Aphelininae</taxon>
        <taxon>Eretmocerus</taxon>
    </lineage>
</organism>
<proteinExistence type="predicted"/>
<evidence type="ECO:0000313" key="2">
    <source>
        <dbReference type="Proteomes" id="UP001239111"/>
    </source>
</evidence>
<dbReference type="EMBL" id="CM056742">
    <property type="protein sequence ID" value="KAJ8679903.1"/>
    <property type="molecule type" value="Genomic_DNA"/>
</dbReference>
<evidence type="ECO:0000313" key="1">
    <source>
        <dbReference type="EMBL" id="KAJ8679903.1"/>
    </source>
</evidence>
<keyword evidence="2" id="KW-1185">Reference proteome</keyword>
<comment type="caution">
    <text evidence="1">The sequence shown here is derived from an EMBL/GenBank/DDBJ whole genome shotgun (WGS) entry which is preliminary data.</text>
</comment>
<name>A0ACC2P9Z6_9HYME</name>
<protein>
    <submittedName>
        <fullName evidence="1">Uncharacterized protein</fullName>
    </submittedName>
</protein>
<accession>A0ACC2P9Z6</accession>
<dbReference type="Proteomes" id="UP001239111">
    <property type="component" value="Chromosome 2"/>
</dbReference>
<reference evidence="1" key="1">
    <citation type="submission" date="2023-04" db="EMBL/GenBank/DDBJ databases">
        <title>A chromosome-level genome assembly of the parasitoid wasp Eretmocerus hayati.</title>
        <authorList>
            <person name="Zhong Y."/>
            <person name="Liu S."/>
            <person name="Liu Y."/>
        </authorList>
    </citation>
    <scope>NUCLEOTIDE SEQUENCE</scope>
    <source>
        <strain evidence="1">ZJU_SS_LIU_2023</strain>
    </source>
</reference>